<proteinExistence type="predicted"/>
<comment type="caution">
    <text evidence="1">The sequence shown here is derived from an EMBL/GenBank/DDBJ whole genome shotgun (WGS) entry which is preliminary data.</text>
</comment>
<sequence>MVVCGSNVRVCLLGSNNAVFTLMVMDVAMKPGREAFVEFLVNCTFCDTNNLYCGLPITTTTGNDGGSGRPAPIWPSCKHRRIVMEPVGRPLRFAKSIPELIVILHDIMECHSTIIEECQILRHDISTNNILIIQPKSGCIAHNLEDSPVEQIALDDQELLLYMVY</sequence>
<gene>
    <name evidence="1" type="ORF">EV182_000901</name>
</gene>
<accession>A0ACC1HJR9</accession>
<keyword evidence="2" id="KW-1185">Reference proteome</keyword>
<protein>
    <submittedName>
        <fullName evidence="1">Uncharacterized protein</fullName>
    </submittedName>
</protein>
<organism evidence="1 2">
    <name type="scientific">Spiromyces aspiralis</name>
    <dbReference type="NCBI Taxonomy" id="68401"/>
    <lineage>
        <taxon>Eukaryota</taxon>
        <taxon>Fungi</taxon>
        <taxon>Fungi incertae sedis</taxon>
        <taxon>Zoopagomycota</taxon>
        <taxon>Kickxellomycotina</taxon>
        <taxon>Kickxellomycetes</taxon>
        <taxon>Kickxellales</taxon>
        <taxon>Kickxellaceae</taxon>
        <taxon>Spiromyces</taxon>
    </lineage>
</organism>
<evidence type="ECO:0000313" key="2">
    <source>
        <dbReference type="Proteomes" id="UP001145114"/>
    </source>
</evidence>
<evidence type="ECO:0000313" key="1">
    <source>
        <dbReference type="EMBL" id="KAJ1675625.1"/>
    </source>
</evidence>
<name>A0ACC1HJR9_9FUNG</name>
<dbReference type="Proteomes" id="UP001145114">
    <property type="component" value="Unassembled WGS sequence"/>
</dbReference>
<dbReference type="EMBL" id="JAMZIH010005225">
    <property type="protein sequence ID" value="KAJ1675625.1"/>
    <property type="molecule type" value="Genomic_DNA"/>
</dbReference>
<reference evidence="1" key="1">
    <citation type="submission" date="2022-06" db="EMBL/GenBank/DDBJ databases">
        <title>Phylogenomic reconstructions and comparative analyses of Kickxellomycotina fungi.</title>
        <authorList>
            <person name="Reynolds N.K."/>
            <person name="Stajich J.E."/>
            <person name="Barry K."/>
            <person name="Grigoriev I.V."/>
            <person name="Crous P."/>
            <person name="Smith M.E."/>
        </authorList>
    </citation>
    <scope>NUCLEOTIDE SEQUENCE</scope>
    <source>
        <strain evidence="1">RSA 2271</strain>
    </source>
</reference>